<dbReference type="HAMAP" id="MF_03054">
    <property type="entry name" value="CTU2"/>
    <property type="match status" value="1"/>
</dbReference>
<dbReference type="GO" id="GO:0000049">
    <property type="term" value="F:tRNA binding"/>
    <property type="evidence" value="ECO:0007669"/>
    <property type="project" value="InterPro"/>
</dbReference>
<dbReference type="GO" id="GO:0016779">
    <property type="term" value="F:nucleotidyltransferase activity"/>
    <property type="evidence" value="ECO:0007669"/>
    <property type="project" value="UniProtKB-UniRule"/>
</dbReference>
<protein>
    <recommendedName>
        <fullName evidence="3">Cytoplasmic tRNA 2-thiolation protein 2</fullName>
    </recommendedName>
</protein>
<dbReference type="OrthoDB" id="25129at2759"/>
<dbReference type="GeneID" id="28935705"/>
<evidence type="ECO:0000256" key="2">
    <source>
        <dbReference type="ARBA" id="ARBA00022694"/>
    </source>
</evidence>
<gene>
    <name evidence="3" type="primary">NCS2</name>
    <name evidence="3" type="synonym">CTU2</name>
    <name evidence="4" type="ORF">T552_00907</name>
</gene>
<comment type="similarity">
    <text evidence="3">Belongs to the CTU2/NCS2 family.</text>
</comment>
<accession>A0A0W4ZMW5</accession>
<comment type="pathway">
    <text evidence="3">tRNA modification; 5-methoxycarbonylmethyl-2-thiouridine-tRNA biosynthesis.</text>
</comment>
<evidence type="ECO:0000313" key="4">
    <source>
        <dbReference type="EMBL" id="KTW29699.1"/>
    </source>
</evidence>
<dbReference type="AlphaFoldDB" id="A0A0W4ZMW5"/>
<reference evidence="5" key="1">
    <citation type="journal article" date="2016" name="Nat. Commun.">
        <title>Genome analysis of three Pneumocystis species reveals adaptation mechanisms to life exclusively in mammalian hosts.</title>
        <authorList>
            <person name="Ma L."/>
            <person name="Chen Z."/>
            <person name="Huang D.W."/>
            <person name="Kutty G."/>
            <person name="Ishihara M."/>
            <person name="Wang H."/>
            <person name="Abouelleil A."/>
            <person name="Bishop L."/>
            <person name="Davey E."/>
            <person name="Deng R."/>
            <person name="Deng X."/>
            <person name="Fan L."/>
            <person name="Fantoni G."/>
            <person name="Fitzgerald M."/>
            <person name="Gogineni E."/>
            <person name="Goldberg J.M."/>
            <person name="Handley G."/>
            <person name="Hu X."/>
            <person name="Huber C."/>
            <person name="Jiao X."/>
            <person name="Jones K."/>
            <person name="Levin J.Z."/>
            <person name="Liu Y."/>
            <person name="Macdonald P."/>
            <person name="Melnikov A."/>
            <person name="Raley C."/>
            <person name="Sassi M."/>
            <person name="Sherman B.T."/>
            <person name="Song X."/>
            <person name="Sykes S."/>
            <person name="Tran B."/>
            <person name="Walsh L."/>
            <person name="Xia Y."/>
            <person name="Yang J."/>
            <person name="Young S."/>
            <person name="Zeng Q."/>
            <person name="Zheng X."/>
            <person name="Stephens R."/>
            <person name="Nusbaum C."/>
            <person name="Birren B.W."/>
            <person name="Azadi P."/>
            <person name="Lempicki R.A."/>
            <person name="Cuomo C.A."/>
            <person name="Kovacs J.A."/>
        </authorList>
    </citation>
    <scope>NUCLEOTIDE SEQUENCE [LARGE SCALE GENOMIC DNA]</scope>
    <source>
        <strain evidence="5">B80</strain>
    </source>
</reference>
<keyword evidence="2 3" id="KW-0819">tRNA processing</keyword>
<keyword evidence="5" id="KW-1185">Reference proteome</keyword>
<dbReference type="SUPFAM" id="SSF52402">
    <property type="entry name" value="Adenine nucleotide alpha hydrolases-like"/>
    <property type="match status" value="1"/>
</dbReference>
<dbReference type="GO" id="GO:0016783">
    <property type="term" value="F:sulfurtransferase activity"/>
    <property type="evidence" value="ECO:0007669"/>
    <property type="project" value="TreeGrafter"/>
</dbReference>
<dbReference type="PANTHER" id="PTHR20882">
    <property type="entry name" value="CYTOPLASMIC TRNA 2-THIOLATION PROTEIN 2"/>
    <property type="match status" value="1"/>
</dbReference>
<dbReference type="UniPathway" id="UPA00988"/>
<dbReference type="Proteomes" id="UP000054454">
    <property type="component" value="Unassembled WGS sequence"/>
</dbReference>
<dbReference type="GO" id="GO:0002143">
    <property type="term" value="P:tRNA wobble position uridine thiolation"/>
    <property type="evidence" value="ECO:0007669"/>
    <property type="project" value="TreeGrafter"/>
</dbReference>
<dbReference type="VEuPathDB" id="FungiDB:T552_00907"/>
<dbReference type="Pfam" id="PF10288">
    <property type="entry name" value="CTU2"/>
    <property type="match status" value="1"/>
</dbReference>
<dbReference type="GO" id="GO:0005829">
    <property type="term" value="C:cytosol"/>
    <property type="evidence" value="ECO:0007669"/>
    <property type="project" value="TreeGrafter"/>
</dbReference>
<keyword evidence="1 3" id="KW-0963">Cytoplasm</keyword>
<dbReference type="InterPro" id="IPR019407">
    <property type="entry name" value="CTU2"/>
</dbReference>
<dbReference type="RefSeq" id="XP_018226686.1">
    <property type="nucleotide sequence ID" value="XM_018369503.1"/>
</dbReference>
<name>A0A0W4ZMW5_PNEC8</name>
<sequence>MGCQNGCNKEKKYTGESGTKPSNICGRCKERESSFFSKSEGFCSECFVSYIKRKFHKTLESFFKGDITFKGNRALIAVSGGASLALIKFLSEKSDKVKFGGYFSMIDFIHVEEECIVKEVLSPLYICEKIKEMVPGSMFFLVNLKNYVFNSDENVKLIWDKRSDTLLSSGISKDTFDSLDDLLSPLSSITSRMDIMKCIRNNIIYDFAKKNGYNVIIFGDTVSSIASKIISEIAKGRGYSIPWETQGKIKHLYDIWLLRPMKDILRQEAYYFLEISGIQNIKKFYHKATTIDELVDQYFDDLEKNNPSFLFTVAKTSAKLQVPEIKDTKEYSNSKFCFICQMPKENNVNDWLKKITVNKTDLINVTNIEINKDYENYVDKTKDVCYGCFVMLRGSKSELILPYFEKGNINCIRNPKDEVLSKYLIE</sequence>
<proteinExistence type="inferred from homology"/>
<dbReference type="PANTHER" id="PTHR20882:SF14">
    <property type="entry name" value="CYTOPLASMIC TRNA 2-THIOLATION PROTEIN 2"/>
    <property type="match status" value="1"/>
</dbReference>
<comment type="subcellular location">
    <subcellularLocation>
        <location evidence="3">Cytoplasm</location>
    </subcellularLocation>
</comment>
<evidence type="ECO:0000256" key="3">
    <source>
        <dbReference type="HAMAP-Rule" id="MF_03054"/>
    </source>
</evidence>
<dbReference type="GO" id="GO:0032447">
    <property type="term" value="P:protein urmylation"/>
    <property type="evidence" value="ECO:0007669"/>
    <property type="project" value="UniProtKB-UniRule"/>
</dbReference>
<organism evidence="4 5">
    <name type="scientific">Pneumocystis carinii (strain B80)</name>
    <name type="common">Rat pneumocystis pneumonia agent</name>
    <name type="synonym">Pneumocystis carinii f. sp. carinii</name>
    <dbReference type="NCBI Taxonomy" id="1408658"/>
    <lineage>
        <taxon>Eukaryota</taxon>
        <taxon>Fungi</taxon>
        <taxon>Dikarya</taxon>
        <taxon>Ascomycota</taxon>
        <taxon>Taphrinomycotina</taxon>
        <taxon>Pneumocystomycetes</taxon>
        <taxon>Pneumocystaceae</taxon>
        <taxon>Pneumocystis</taxon>
    </lineage>
</organism>
<dbReference type="EMBL" id="LFVZ01000004">
    <property type="protein sequence ID" value="KTW29699.1"/>
    <property type="molecule type" value="Genomic_DNA"/>
</dbReference>
<evidence type="ECO:0000313" key="5">
    <source>
        <dbReference type="Proteomes" id="UP000054454"/>
    </source>
</evidence>
<dbReference type="Gene3D" id="3.40.50.620">
    <property type="entry name" value="HUPs"/>
    <property type="match status" value="1"/>
</dbReference>
<comment type="function">
    <text evidence="3">Plays a central role in 2-thiolation of mcm(5)S(2)U at tRNA wobble positions of tRNA(Lys), tRNA(Glu) and tRNA(Gln). May act by forming a heterodimer with NCS6 that ligates sulfur from thiocarboxylated URM1 onto the uridine of tRNAs at wobble position. Prior mcm(5) tRNA modification by the elongator complex is required for 2-thiolation. May also be involved in protein urmylation.</text>
</comment>
<dbReference type="InterPro" id="IPR014729">
    <property type="entry name" value="Rossmann-like_a/b/a_fold"/>
</dbReference>
<evidence type="ECO:0000256" key="1">
    <source>
        <dbReference type="ARBA" id="ARBA00022490"/>
    </source>
</evidence>
<comment type="caution">
    <text evidence="4">The sequence shown here is derived from an EMBL/GenBank/DDBJ whole genome shotgun (WGS) entry which is preliminary data.</text>
</comment>